<evidence type="ECO:0000256" key="6">
    <source>
        <dbReference type="ARBA" id="ARBA00022968"/>
    </source>
</evidence>
<dbReference type="EC" id="2.4.1.-" evidence="10"/>
<dbReference type="Gene3D" id="3.90.550.50">
    <property type="match status" value="1"/>
</dbReference>
<keyword evidence="9" id="KW-0472">Membrane</keyword>
<dbReference type="InterPro" id="IPR002659">
    <property type="entry name" value="Glyco_trans_31"/>
</dbReference>
<evidence type="ECO:0000256" key="10">
    <source>
        <dbReference type="RuleBase" id="RU363063"/>
    </source>
</evidence>
<protein>
    <recommendedName>
        <fullName evidence="10">Hexosyltransferase</fullName>
        <ecNumber evidence="10">2.4.1.-</ecNumber>
    </recommendedName>
</protein>
<name>A0AB34K450_PRYPA</name>
<dbReference type="EMBL" id="JBGBPQ010000002">
    <property type="protein sequence ID" value="KAL1527993.1"/>
    <property type="molecule type" value="Genomic_DNA"/>
</dbReference>
<evidence type="ECO:0000256" key="3">
    <source>
        <dbReference type="ARBA" id="ARBA00022676"/>
    </source>
</evidence>
<keyword evidence="6" id="KW-0735">Signal-anchor</keyword>
<dbReference type="PANTHER" id="PTHR11214:SF351">
    <property type="entry name" value="BETA-1,3-GALACTOSYLTRANSFERASE PVG3"/>
    <property type="match status" value="1"/>
</dbReference>
<comment type="caution">
    <text evidence="12">The sequence shown here is derived from an EMBL/GenBank/DDBJ whole genome shotgun (WGS) entry which is preliminary data.</text>
</comment>
<evidence type="ECO:0000256" key="1">
    <source>
        <dbReference type="ARBA" id="ARBA00004323"/>
    </source>
</evidence>
<dbReference type="Pfam" id="PF01762">
    <property type="entry name" value="Galactosyl_T"/>
    <property type="match status" value="1"/>
</dbReference>
<evidence type="ECO:0000313" key="12">
    <source>
        <dbReference type="EMBL" id="KAL1527993.1"/>
    </source>
</evidence>
<dbReference type="AlphaFoldDB" id="A0AB34K450"/>
<dbReference type="Proteomes" id="UP001515480">
    <property type="component" value="Unassembled WGS sequence"/>
</dbReference>
<evidence type="ECO:0000256" key="2">
    <source>
        <dbReference type="ARBA" id="ARBA00008661"/>
    </source>
</evidence>
<keyword evidence="3 10" id="KW-0328">Glycosyltransferase</keyword>
<evidence type="ECO:0000313" key="13">
    <source>
        <dbReference type="Proteomes" id="UP001515480"/>
    </source>
</evidence>
<keyword evidence="4" id="KW-0808">Transferase</keyword>
<sequence>MAPRAYKLHVGIPAASASSRGPQVDLIIGLLSVPAAQPMRQRRRASWLSKALYTCPHFFEYRFILSIRESFDGSILNEAKQYEDLLFVDAPVGFDFISYKVKLFIDWAVDNFHFKYLLKADDDSTICLSSLCTELGVADAVRPLYMGKFKFRNTVNLDPSQRQYNPRYLNETGRTTYLPYAGGAGYAISFSLAEKLASKMITSTSALPFRHFPREDATFGLWMSGLTGSASRVESARRWLIAHPFPSAASNSRTERYHPKLVEDSQLTSVLPRHCLHLQCGECTSGHTPKPGRRANATKAGNPRFARSGVGRRTIDT</sequence>
<keyword evidence="7" id="KW-1133">Transmembrane helix</keyword>
<keyword evidence="13" id="KW-1185">Reference proteome</keyword>
<keyword evidence="5" id="KW-0812">Transmembrane</keyword>
<proteinExistence type="inferred from homology"/>
<accession>A0AB34K450</accession>
<dbReference type="PANTHER" id="PTHR11214">
    <property type="entry name" value="BETA-1,3-N-ACETYLGLUCOSAMINYLTRANSFERASE"/>
    <property type="match status" value="1"/>
</dbReference>
<dbReference type="GO" id="GO:0000139">
    <property type="term" value="C:Golgi membrane"/>
    <property type="evidence" value="ECO:0007669"/>
    <property type="project" value="UniProtKB-SubCell"/>
</dbReference>
<gene>
    <name evidence="12" type="ORF">AB1Y20_009364</name>
</gene>
<organism evidence="12 13">
    <name type="scientific">Prymnesium parvum</name>
    <name type="common">Toxic golden alga</name>
    <dbReference type="NCBI Taxonomy" id="97485"/>
    <lineage>
        <taxon>Eukaryota</taxon>
        <taxon>Haptista</taxon>
        <taxon>Haptophyta</taxon>
        <taxon>Prymnesiophyceae</taxon>
        <taxon>Prymnesiales</taxon>
        <taxon>Prymnesiaceae</taxon>
        <taxon>Prymnesium</taxon>
    </lineage>
</organism>
<feature type="region of interest" description="Disordered" evidence="11">
    <location>
        <begin position="285"/>
        <end position="317"/>
    </location>
</feature>
<comment type="similarity">
    <text evidence="2 10">Belongs to the glycosyltransferase 31 family.</text>
</comment>
<evidence type="ECO:0000256" key="11">
    <source>
        <dbReference type="SAM" id="MobiDB-lite"/>
    </source>
</evidence>
<dbReference type="GO" id="GO:0016758">
    <property type="term" value="F:hexosyltransferase activity"/>
    <property type="evidence" value="ECO:0007669"/>
    <property type="project" value="InterPro"/>
</dbReference>
<evidence type="ECO:0000256" key="8">
    <source>
        <dbReference type="ARBA" id="ARBA00023034"/>
    </source>
</evidence>
<evidence type="ECO:0000256" key="9">
    <source>
        <dbReference type="ARBA" id="ARBA00023136"/>
    </source>
</evidence>
<comment type="subcellular location">
    <subcellularLocation>
        <location evidence="1 10">Golgi apparatus membrane</location>
        <topology evidence="1 10">Single-pass type II membrane protein</topology>
    </subcellularLocation>
</comment>
<evidence type="ECO:0000256" key="5">
    <source>
        <dbReference type="ARBA" id="ARBA00022692"/>
    </source>
</evidence>
<evidence type="ECO:0000256" key="7">
    <source>
        <dbReference type="ARBA" id="ARBA00022989"/>
    </source>
</evidence>
<keyword evidence="8 10" id="KW-0333">Golgi apparatus</keyword>
<evidence type="ECO:0000256" key="4">
    <source>
        <dbReference type="ARBA" id="ARBA00022679"/>
    </source>
</evidence>
<reference evidence="12 13" key="1">
    <citation type="journal article" date="2024" name="Science">
        <title>Giant polyketide synthase enzymes in the biosynthesis of giant marine polyether toxins.</title>
        <authorList>
            <person name="Fallon T.R."/>
            <person name="Shende V.V."/>
            <person name="Wierzbicki I.H."/>
            <person name="Pendleton A.L."/>
            <person name="Watervoot N.F."/>
            <person name="Auber R.P."/>
            <person name="Gonzalez D.J."/>
            <person name="Wisecaver J.H."/>
            <person name="Moore B.S."/>
        </authorList>
    </citation>
    <scope>NUCLEOTIDE SEQUENCE [LARGE SCALE GENOMIC DNA]</scope>
    <source>
        <strain evidence="12 13">12B1</strain>
    </source>
</reference>